<organism evidence="2 3">
    <name type="scientific">Xenoophorus captivus</name>
    <dbReference type="NCBI Taxonomy" id="1517983"/>
    <lineage>
        <taxon>Eukaryota</taxon>
        <taxon>Metazoa</taxon>
        <taxon>Chordata</taxon>
        <taxon>Craniata</taxon>
        <taxon>Vertebrata</taxon>
        <taxon>Euteleostomi</taxon>
        <taxon>Actinopterygii</taxon>
        <taxon>Neopterygii</taxon>
        <taxon>Teleostei</taxon>
        <taxon>Neoteleostei</taxon>
        <taxon>Acanthomorphata</taxon>
        <taxon>Ovalentaria</taxon>
        <taxon>Atherinomorphae</taxon>
        <taxon>Cyprinodontiformes</taxon>
        <taxon>Goodeidae</taxon>
        <taxon>Xenoophorus</taxon>
    </lineage>
</organism>
<keyword evidence="3" id="KW-1185">Reference proteome</keyword>
<evidence type="ECO:0000313" key="3">
    <source>
        <dbReference type="Proteomes" id="UP001434883"/>
    </source>
</evidence>
<name>A0ABV0QDB3_9TELE</name>
<dbReference type="Proteomes" id="UP001434883">
    <property type="component" value="Unassembled WGS sequence"/>
</dbReference>
<dbReference type="EMBL" id="JAHRIN010008479">
    <property type="protein sequence ID" value="MEQ2193446.1"/>
    <property type="molecule type" value="Genomic_DNA"/>
</dbReference>
<comment type="caution">
    <text evidence="2">The sequence shown here is derived from an EMBL/GenBank/DDBJ whole genome shotgun (WGS) entry which is preliminary data.</text>
</comment>
<evidence type="ECO:0000313" key="2">
    <source>
        <dbReference type="EMBL" id="MEQ2193446.1"/>
    </source>
</evidence>
<proteinExistence type="predicted"/>
<sequence length="99" mass="11237">MLYPFFPFAQVSFLLHSKNKSLVCSGMFTQVSTYCMLSTRSVNIVSYRQFSPLPVSITDIRQIKGSHINSLDISNSWGSEGKERNRGNKAQHRTYCPSL</sequence>
<evidence type="ECO:0000256" key="1">
    <source>
        <dbReference type="SAM" id="MobiDB-lite"/>
    </source>
</evidence>
<protein>
    <submittedName>
        <fullName evidence="2">Uncharacterized protein</fullName>
    </submittedName>
</protein>
<accession>A0ABV0QDB3</accession>
<reference evidence="2 3" key="1">
    <citation type="submission" date="2021-06" db="EMBL/GenBank/DDBJ databases">
        <authorList>
            <person name="Palmer J.M."/>
        </authorList>
    </citation>
    <scope>NUCLEOTIDE SEQUENCE [LARGE SCALE GENOMIC DNA]</scope>
    <source>
        <strain evidence="2 3">XC_2019</strain>
        <tissue evidence="2">Muscle</tissue>
    </source>
</reference>
<feature type="region of interest" description="Disordered" evidence="1">
    <location>
        <begin position="75"/>
        <end position="99"/>
    </location>
</feature>
<gene>
    <name evidence="2" type="ORF">XENOCAPTIV_028182</name>
</gene>